<evidence type="ECO:0000313" key="3">
    <source>
        <dbReference type="EMBL" id="KAF1829979.1"/>
    </source>
</evidence>
<keyword evidence="2" id="KW-1133">Transmembrane helix</keyword>
<sequence>MPASCDAFAPAQSLKDLVAPLRPPSGSPTHPQAPGKPATAILATPYKCSSAAQPCGEDKANISPTLGVPDDDFTRKLTTPAGFRLEPYNEGWNSEGSSLSRLRQTYSRPSSPRRENPKSNSMMSRLAVPTPKSTPQYEYVAAFQGLKLCRVCDAVPYLLGPRTLADRVQVILEHGLQFSETIYETTKISPEDPHSFSDRDRALLAILSALRTPEWTRRERGNWYPQGLAARYDSLRLYKHAGDGIIKVRYVTLANLLEFAQAWVRTPNPARVSGDHPKAKNLWVDIAAKLREREVDIRKIDLELYHELTMKLEGEELVHKLDEISQWHKDGSLNDRFAAWVHVAEQQASLSRQANTDDKPLDGMYSKRFTHKYPLGRPRSELSDIEKAEHRAMNRAAGQATDMANEGRLGLWERTRKRRNTCLFTSFMILIFGAVVGSILWAMGTHQWDFTAAGATG</sequence>
<name>A0A6A5JZM3_9PLEO</name>
<keyword evidence="2" id="KW-0812">Transmembrane</keyword>
<reference evidence="3" key="1">
    <citation type="submission" date="2020-01" db="EMBL/GenBank/DDBJ databases">
        <authorList>
            <consortium name="DOE Joint Genome Institute"/>
            <person name="Haridas S."/>
            <person name="Albert R."/>
            <person name="Binder M."/>
            <person name="Bloem J."/>
            <person name="Labutti K."/>
            <person name="Salamov A."/>
            <person name="Andreopoulos B."/>
            <person name="Baker S.E."/>
            <person name="Barry K."/>
            <person name="Bills G."/>
            <person name="Bluhm B.H."/>
            <person name="Cannon C."/>
            <person name="Castanera R."/>
            <person name="Culley D.E."/>
            <person name="Daum C."/>
            <person name="Ezra D."/>
            <person name="Gonzalez J.B."/>
            <person name="Henrissat B."/>
            <person name="Kuo A."/>
            <person name="Liang C."/>
            <person name="Lipzen A."/>
            <person name="Lutzoni F."/>
            <person name="Magnuson J."/>
            <person name="Mondo S."/>
            <person name="Nolan M."/>
            <person name="Ohm R."/>
            <person name="Pangilinan J."/>
            <person name="Park H.-J."/>
            <person name="Ramirez L."/>
            <person name="Alfaro M."/>
            <person name="Sun H."/>
            <person name="Tritt A."/>
            <person name="Yoshinaga Y."/>
            <person name="Zwiers L.-H."/>
            <person name="Turgeon B.G."/>
            <person name="Goodwin S.B."/>
            <person name="Spatafora J.W."/>
            <person name="Crous P.W."/>
            <person name="Grigoriev I.V."/>
        </authorList>
    </citation>
    <scope>NUCLEOTIDE SEQUENCE</scope>
    <source>
        <strain evidence="3">P77</strain>
    </source>
</reference>
<keyword evidence="4" id="KW-1185">Reference proteome</keyword>
<gene>
    <name evidence="3" type="ORF">BDW02DRAFT_573469</name>
</gene>
<proteinExistence type="predicted"/>
<feature type="compositionally biased region" description="Polar residues" evidence="1">
    <location>
        <begin position="91"/>
        <end position="110"/>
    </location>
</feature>
<accession>A0A6A5JZM3</accession>
<feature type="region of interest" description="Disordered" evidence="1">
    <location>
        <begin position="84"/>
        <end position="130"/>
    </location>
</feature>
<dbReference type="OrthoDB" id="3800555at2759"/>
<dbReference type="EMBL" id="ML975415">
    <property type="protein sequence ID" value="KAF1829979.1"/>
    <property type="molecule type" value="Genomic_DNA"/>
</dbReference>
<evidence type="ECO:0000256" key="2">
    <source>
        <dbReference type="SAM" id="Phobius"/>
    </source>
</evidence>
<protein>
    <submittedName>
        <fullName evidence="3">Uncharacterized protein</fullName>
    </submittedName>
</protein>
<dbReference type="AlphaFoldDB" id="A0A6A5JZM3"/>
<feature type="region of interest" description="Disordered" evidence="1">
    <location>
        <begin position="15"/>
        <end position="38"/>
    </location>
</feature>
<dbReference type="Proteomes" id="UP000800040">
    <property type="component" value="Unassembled WGS sequence"/>
</dbReference>
<evidence type="ECO:0000313" key="4">
    <source>
        <dbReference type="Proteomes" id="UP000800040"/>
    </source>
</evidence>
<keyword evidence="2" id="KW-0472">Membrane</keyword>
<organism evidence="3 4">
    <name type="scientific">Decorospora gaudefroyi</name>
    <dbReference type="NCBI Taxonomy" id="184978"/>
    <lineage>
        <taxon>Eukaryota</taxon>
        <taxon>Fungi</taxon>
        <taxon>Dikarya</taxon>
        <taxon>Ascomycota</taxon>
        <taxon>Pezizomycotina</taxon>
        <taxon>Dothideomycetes</taxon>
        <taxon>Pleosporomycetidae</taxon>
        <taxon>Pleosporales</taxon>
        <taxon>Pleosporineae</taxon>
        <taxon>Pleosporaceae</taxon>
        <taxon>Decorospora</taxon>
    </lineage>
</organism>
<feature type="transmembrane region" description="Helical" evidence="2">
    <location>
        <begin position="422"/>
        <end position="443"/>
    </location>
</feature>
<evidence type="ECO:0000256" key="1">
    <source>
        <dbReference type="SAM" id="MobiDB-lite"/>
    </source>
</evidence>